<protein>
    <submittedName>
        <fullName evidence="2">Uncharacterized protein</fullName>
    </submittedName>
</protein>
<evidence type="ECO:0000313" key="2">
    <source>
        <dbReference type="EMBL" id="KAJ0401625.1"/>
    </source>
</evidence>
<feature type="compositionally biased region" description="Low complexity" evidence="1">
    <location>
        <begin position="260"/>
        <end position="280"/>
    </location>
</feature>
<gene>
    <name evidence="2" type="ORF">P43SY_006004</name>
</gene>
<accession>A0AAD5M4D0</accession>
<dbReference type="SUPFAM" id="SSF58113">
    <property type="entry name" value="Apolipoprotein A-I"/>
    <property type="match status" value="1"/>
</dbReference>
<dbReference type="EMBL" id="JAKCXM010000123">
    <property type="protein sequence ID" value="KAJ0401625.1"/>
    <property type="molecule type" value="Genomic_DNA"/>
</dbReference>
<reference evidence="2" key="1">
    <citation type="submission" date="2021-12" db="EMBL/GenBank/DDBJ databases">
        <title>Prjna785345.</title>
        <authorList>
            <person name="Rujirawat T."/>
            <person name="Krajaejun T."/>
        </authorList>
    </citation>
    <scope>NUCLEOTIDE SEQUENCE</scope>
    <source>
        <strain evidence="2">Pi057C3</strain>
    </source>
</reference>
<dbReference type="AlphaFoldDB" id="A0AAD5M4D0"/>
<dbReference type="Gene3D" id="1.20.120.20">
    <property type="entry name" value="Apolipoprotein"/>
    <property type="match status" value="1"/>
</dbReference>
<name>A0AAD5M4D0_PYTIN</name>
<comment type="caution">
    <text evidence="2">The sequence shown here is derived from an EMBL/GenBank/DDBJ whole genome shotgun (WGS) entry which is preliminary data.</text>
</comment>
<feature type="region of interest" description="Disordered" evidence="1">
    <location>
        <begin position="257"/>
        <end position="280"/>
    </location>
</feature>
<keyword evidence="3" id="KW-1185">Reference proteome</keyword>
<proteinExistence type="predicted"/>
<sequence length="280" mass="29367">MSATQQEIEQLQSEIAKGAEATKSYLAQLKDKLAEYDSHYKVSETATSYLQGGMDKAHASVDELKNVGARIKQSSKDTTESWVAAAQQSIAQVHTALEDLKQRAIDYDQRVKSSVSSSVSTATGSVSSSIEAIVTTTRQTATSGMEQLSQSLASLQAAVSERAAAAGHEAFVKTGDAVKKVEEVDSKYGVRDTIAGTVAAVTEKVMDLDKKLGVSETALKVDAKVSGGMGASLVNKGMELVHQSVEYVSNTLHQAKVASDESAAPAASDAAPQPEAPKTA</sequence>
<dbReference type="Proteomes" id="UP001209570">
    <property type="component" value="Unassembled WGS sequence"/>
</dbReference>
<evidence type="ECO:0000313" key="3">
    <source>
        <dbReference type="Proteomes" id="UP001209570"/>
    </source>
</evidence>
<evidence type="ECO:0000256" key="1">
    <source>
        <dbReference type="SAM" id="MobiDB-lite"/>
    </source>
</evidence>
<organism evidence="2 3">
    <name type="scientific">Pythium insidiosum</name>
    <name type="common">Pythiosis disease agent</name>
    <dbReference type="NCBI Taxonomy" id="114742"/>
    <lineage>
        <taxon>Eukaryota</taxon>
        <taxon>Sar</taxon>
        <taxon>Stramenopiles</taxon>
        <taxon>Oomycota</taxon>
        <taxon>Peronosporomycetes</taxon>
        <taxon>Pythiales</taxon>
        <taxon>Pythiaceae</taxon>
        <taxon>Pythium</taxon>
    </lineage>
</organism>